<dbReference type="Pfam" id="PF07581">
    <property type="entry name" value="Glug"/>
    <property type="match status" value="1"/>
</dbReference>
<dbReference type="SMART" id="SM00912">
    <property type="entry name" value="Haemagg_act"/>
    <property type="match status" value="1"/>
</dbReference>
<dbReference type="InterPro" id="IPR012334">
    <property type="entry name" value="Pectin_lyas_fold"/>
</dbReference>
<accession>A0ABR9S4K8</accession>
<evidence type="ECO:0000256" key="1">
    <source>
        <dbReference type="ARBA" id="ARBA00004613"/>
    </source>
</evidence>
<dbReference type="InterPro" id="IPR037160">
    <property type="entry name" value="DNA_Pol_thumb_sf"/>
</dbReference>
<feature type="chain" id="PRO_5046895695" evidence="4">
    <location>
        <begin position="25"/>
        <end position="1219"/>
    </location>
</feature>
<comment type="subcellular location">
    <subcellularLocation>
        <location evidence="1">Secreted</location>
    </subcellularLocation>
</comment>
<dbReference type="SUPFAM" id="SSF51126">
    <property type="entry name" value="Pectin lyase-like"/>
    <property type="match status" value="1"/>
</dbReference>
<organism evidence="6 7">
    <name type="scientific">Ramlibacter pallidus</name>
    <dbReference type="NCBI Taxonomy" id="2780087"/>
    <lineage>
        <taxon>Bacteria</taxon>
        <taxon>Pseudomonadati</taxon>
        <taxon>Pseudomonadota</taxon>
        <taxon>Betaproteobacteria</taxon>
        <taxon>Burkholderiales</taxon>
        <taxon>Comamonadaceae</taxon>
        <taxon>Ramlibacter</taxon>
    </lineage>
</organism>
<dbReference type="Pfam" id="PF18657">
    <property type="entry name" value="YDG"/>
    <property type="match status" value="2"/>
</dbReference>
<dbReference type="EMBL" id="JADDIV010000003">
    <property type="protein sequence ID" value="MBE7368455.1"/>
    <property type="molecule type" value="Genomic_DNA"/>
</dbReference>
<sequence>MNRAFPHRRLFLAAAVAAAFPAWPGPVGERISAGQGAVTRNGTVTTITQGSSRLAIDWQAFGIAAGETVNFVQPGAGAIALNRVTGTEASQIHGALNANGQVFLLNPNGVLFGRTAQVSVGGLLASTLSLSDADFLAGRTVLRGTGGAVRNEGMLRAADGGYVALVGGEVRNTGTVAAPRGSVALAAGRKVTLDFAGDGLLRLAVDEGVLGALVDNGGIVQADGGAALLTARAADALAGTVVNNTGLVQARRLEDRGGTIQLLGGFEGGTVQVGGTLDVSAPQGGAAGFVETSGARVRIQPGARVLAGPGGRWLVDPTDITIDAAAAATISAALDAGTGVEQDTNGGGGDAGDITVLSSIQWTGTGWLTLRANRNVAIQAAIDGPNGGLLFEVGNEITVSAPVSVGGLYLWQGSWRQLAASLPALNVADFQVAGGSFLRATGGDGSAADPYRIADVYGLQGIGSNTGTLAQHYRLAGDIDAAVARTWNMGAGFRPIGNSFDPFAGRFDGAGHVVRNLHIDEPWWPGVGLFGAVGVTGSVANVGVLGGSFKGFSAGPIAGENAGTLSNVWSDSVVDGYTAGGLVGWNLGTVSDAYATGDVNGSTNGGFVGLNEGTITRAWASGNITSEGGAGGFAGQNRGTITVAYATGSVNATHGGAGGFVGINAGTISDAYATGAVRARLPVFDGIGAEGAGGFFGIQEFGASISRSYATGAVDNDSVRRGGFGGAGAFGTLSGNFYDGPASGLPNAVGSNYNGGVTRRTSAQMLSQSQFGSLDFAGTWVQYEGHTRPLLRAFLTPLTVTANDAARTYDGTSWSGGNGVSYSVSPDANLLGTATFGGAAQGARNAGTYGLTVGGLYSNQQGYLITYAPGTLTIAPKTVTVSGVTAADKVYDGGTAAALDASAAVVDGIVGGDAVGFAAAGLSGTFSDRNVGTGKTVTLSGGALTGGSAGNYVLAPATGTTTASITPASLSLTGMAARDKVYDGTTAAVLDTTAAGLAGVVAGDAVTVSTAGVEGRFSDRNAGAGKAVTVTGAALEGADAGNYVLAAPAPLTADITPAPLAVAADDQAKVAGTPDPALTFRVAGLVAGDTLDGALTGGLQRAPGEAAGPYAITQGTLAAVGGNYAIGFTPGTLVVTAAPLPPDPQVPPVSPPPAGGAPDAAALQAAIPLPQPEAAPPLACVAGPKREAAAASCEQRPLLAVVEGGVRLPAAAARPQAIE</sequence>
<reference evidence="6 7" key="1">
    <citation type="submission" date="2020-10" db="EMBL/GenBank/DDBJ databases">
        <title>Ramlibacter sp. HM2 16S ribosomal RNA gene Genome sequencing and assembly.</title>
        <authorList>
            <person name="Kang M."/>
        </authorList>
    </citation>
    <scope>NUCLEOTIDE SEQUENCE [LARGE SCALE GENOMIC DNA]</scope>
    <source>
        <strain evidence="6 7">HM2</strain>
    </source>
</reference>
<keyword evidence="3 4" id="KW-0732">Signal</keyword>
<evidence type="ECO:0000313" key="7">
    <source>
        <dbReference type="Proteomes" id="UP000806285"/>
    </source>
</evidence>
<dbReference type="InterPro" id="IPR011050">
    <property type="entry name" value="Pectin_lyase_fold/virulence"/>
</dbReference>
<keyword evidence="2" id="KW-0964">Secreted</keyword>
<dbReference type="InterPro" id="IPR011493">
    <property type="entry name" value="GLUG"/>
</dbReference>
<dbReference type="Gene3D" id="3.30.210.10">
    <property type="entry name" value="DNA polymerase, thumb domain"/>
    <property type="match status" value="1"/>
</dbReference>
<evidence type="ECO:0000256" key="3">
    <source>
        <dbReference type="ARBA" id="ARBA00022729"/>
    </source>
</evidence>
<proteinExistence type="predicted"/>
<feature type="domain" description="Filamentous haemagglutinin FhaB/tRNA nuclease CdiA-like TPS" evidence="5">
    <location>
        <begin position="22"/>
        <end position="134"/>
    </location>
</feature>
<feature type="signal peptide" evidence="4">
    <location>
        <begin position="1"/>
        <end position="24"/>
    </location>
</feature>
<protein>
    <submittedName>
        <fullName evidence="6">Filamentous hemagglutinin N-terminal domain-containing protein</fullName>
    </submittedName>
</protein>
<evidence type="ECO:0000259" key="5">
    <source>
        <dbReference type="SMART" id="SM00912"/>
    </source>
</evidence>
<dbReference type="PANTHER" id="PTHR12338">
    <property type="entry name" value="AUTOTRANSPORTER"/>
    <property type="match status" value="1"/>
</dbReference>
<dbReference type="InterPro" id="IPR008638">
    <property type="entry name" value="FhaB/CdiA-like_TPS"/>
</dbReference>
<dbReference type="Pfam" id="PF05860">
    <property type="entry name" value="TPS"/>
    <property type="match status" value="1"/>
</dbReference>
<dbReference type="PANTHER" id="PTHR12338:SF8">
    <property type="entry name" value="HEME_HEMOPEXIN-BINDING PROTEIN"/>
    <property type="match status" value="1"/>
</dbReference>
<evidence type="ECO:0000256" key="4">
    <source>
        <dbReference type="SAM" id="SignalP"/>
    </source>
</evidence>
<dbReference type="InterPro" id="IPR041286">
    <property type="entry name" value="MBG_2"/>
</dbReference>
<dbReference type="NCBIfam" id="TIGR01901">
    <property type="entry name" value="adhes_NPXG"/>
    <property type="match status" value="1"/>
</dbReference>
<dbReference type="InterPro" id="IPR050909">
    <property type="entry name" value="Bact_Autotransporter_VF"/>
</dbReference>
<dbReference type="RefSeq" id="WP_193677045.1">
    <property type="nucleotide sequence ID" value="NZ_JADDIV010000003.1"/>
</dbReference>
<dbReference type="Gene3D" id="2.160.20.10">
    <property type="entry name" value="Single-stranded right-handed beta-helix, Pectin lyase-like"/>
    <property type="match status" value="1"/>
</dbReference>
<dbReference type="Proteomes" id="UP000806285">
    <property type="component" value="Unassembled WGS sequence"/>
</dbReference>
<name>A0ABR9S4K8_9BURK</name>
<gene>
    <name evidence="6" type="ORF">IM787_12930</name>
</gene>
<dbReference type="InterPro" id="IPR041248">
    <property type="entry name" value="YDG"/>
</dbReference>
<comment type="caution">
    <text evidence="6">The sequence shown here is derived from an EMBL/GenBank/DDBJ whole genome shotgun (WGS) entry which is preliminary data.</text>
</comment>
<dbReference type="Gene3D" id="2.160.20.110">
    <property type="match status" value="1"/>
</dbReference>
<keyword evidence="7" id="KW-1185">Reference proteome</keyword>
<evidence type="ECO:0000313" key="6">
    <source>
        <dbReference type="EMBL" id="MBE7368455.1"/>
    </source>
</evidence>
<evidence type="ECO:0000256" key="2">
    <source>
        <dbReference type="ARBA" id="ARBA00022525"/>
    </source>
</evidence>
<dbReference type="Pfam" id="PF18676">
    <property type="entry name" value="MBG_2"/>
    <property type="match status" value="1"/>
</dbReference>